<feature type="transmembrane region" description="Helical" evidence="7">
    <location>
        <begin position="953"/>
        <end position="973"/>
    </location>
</feature>
<name>A0A6J4V3P0_9BACT</name>
<feature type="transmembrane region" description="Helical" evidence="7">
    <location>
        <begin position="598"/>
        <end position="616"/>
    </location>
</feature>
<dbReference type="PANTHER" id="PTHR30572:SF4">
    <property type="entry name" value="ABC TRANSPORTER PERMEASE YTRF"/>
    <property type="match status" value="1"/>
</dbReference>
<dbReference type="InterPro" id="IPR050250">
    <property type="entry name" value="Macrolide_Exporter_MacB"/>
</dbReference>
<feature type="transmembrane region" description="Helical" evidence="7">
    <location>
        <begin position="905"/>
        <end position="933"/>
    </location>
</feature>
<keyword evidence="5 7" id="KW-0472">Membrane</keyword>
<evidence type="ECO:0000313" key="9">
    <source>
        <dbReference type="EMBL" id="CAA9567164.1"/>
    </source>
</evidence>
<dbReference type="PANTHER" id="PTHR30572">
    <property type="entry name" value="MEMBRANE COMPONENT OF TRANSPORTER-RELATED"/>
    <property type="match status" value="1"/>
</dbReference>
<keyword evidence="3 7" id="KW-0812">Transmembrane</keyword>
<comment type="subcellular location">
    <subcellularLocation>
        <location evidence="1">Cell membrane</location>
        <topology evidence="1">Multi-pass membrane protein</topology>
    </subcellularLocation>
</comment>
<evidence type="ECO:0000256" key="4">
    <source>
        <dbReference type="ARBA" id="ARBA00022989"/>
    </source>
</evidence>
<gene>
    <name evidence="9" type="ORF">AVDCRST_MAG73-4284</name>
</gene>
<organism evidence="9">
    <name type="scientific">uncultured Thermomicrobiales bacterium</name>
    <dbReference type="NCBI Taxonomy" id="1645740"/>
    <lineage>
        <taxon>Bacteria</taxon>
        <taxon>Pseudomonadati</taxon>
        <taxon>Thermomicrobiota</taxon>
        <taxon>Thermomicrobia</taxon>
        <taxon>Thermomicrobiales</taxon>
        <taxon>environmental samples</taxon>
    </lineage>
</organism>
<feature type="transmembrane region" description="Helical" evidence="7">
    <location>
        <begin position="369"/>
        <end position="392"/>
    </location>
</feature>
<feature type="transmembrane region" description="Helical" evidence="7">
    <location>
        <begin position="482"/>
        <end position="502"/>
    </location>
</feature>
<feature type="transmembrane region" description="Helical" evidence="7">
    <location>
        <begin position="306"/>
        <end position="339"/>
    </location>
</feature>
<reference evidence="9" key="1">
    <citation type="submission" date="2020-02" db="EMBL/GenBank/DDBJ databases">
        <authorList>
            <person name="Meier V. D."/>
        </authorList>
    </citation>
    <scope>NUCLEOTIDE SEQUENCE</scope>
    <source>
        <strain evidence="9">AVDCRST_MAG73</strain>
    </source>
</reference>
<feature type="domain" description="ABC3 transporter permease C-terminal" evidence="8">
    <location>
        <begin position="867"/>
        <end position="983"/>
    </location>
</feature>
<feature type="transmembrane region" description="Helical" evidence="7">
    <location>
        <begin position="509"/>
        <end position="527"/>
    </location>
</feature>
<dbReference type="GO" id="GO:0005886">
    <property type="term" value="C:plasma membrane"/>
    <property type="evidence" value="ECO:0007669"/>
    <property type="project" value="UniProtKB-SubCell"/>
</dbReference>
<accession>A0A6J4V3P0</accession>
<evidence type="ECO:0000256" key="1">
    <source>
        <dbReference type="ARBA" id="ARBA00004651"/>
    </source>
</evidence>
<dbReference type="Pfam" id="PF02687">
    <property type="entry name" value="FtsX"/>
    <property type="match status" value="2"/>
</dbReference>
<evidence type="ECO:0000256" key="7">
    <source>
        <dbReference type="SAM" id="Phobius"/>
    </source>
</evidence>
<comment type="similarity">
    <text evidence="6">Belongs to the ABC-4 integral membrane protein family.</text>
</comment>
<keyword evidence="4 7" id="KW-1133">Transmembrane helix</keyword>
<dbReference type="AlphaFoldDB" id="A0A6J4V3P0"/>
<evidence type="ECO:0000256" key="6">
    <source>
        <dbReference type="ARBA" id="ARBA00038076"/>
    </source>
</evidence>
<feature type="transmembrane region" description="Helical" evidence="7">
    <location>
        <begin position="458"/>
        <end position="476"/>
    </location>
</feature>
<feature type="transmembrane region" description="Helical" evidence="7">
    <location>
        <begin position="860"/>
        <end position="884"/>
    </location>
</feature>
<dbReference type="GO" id="GO:0022857">
    <property type="term" value="F:transmembrane transporter activity"/>
    <property type="evidence" value="ECO:0007669"/>
    <property type="project" value="TreeGrafter"/>
</dbReference>
<feature type="transmembrane region" description="Helical" evidence="7">
    <location>
        <begin position="12"/>
        <end position="32"/>
    </location>
</feature>
<feature type="transmembrane region" description="Helical" evidence="7">
    <location>
        <begin position="412"/>
        <end position="431"/>
    </location>
</feature>
<proteinExistence type="inferred from homology"/>
<dbReference type="InterPro" id="IPR003838">
    <property type="entry name" value="ABC3_permease_C"/>
</dbReference>
<evidence type="ECO:0000259" key="8">
    <source>
        <dbReference type="Pfam" id="PF02687"/>
    </source>
</evidence>
<evidence type="ECO:0000256" key="3">
    <source>
        <dbReference type="ARBA" id="ARBA00022692"/>
    </source>
</evidence>
<evidence type="ECO:0000256" key="5">
    <source>
        <dbReference type="ARBA" id="ARBA00023136"/>
    </source>
</evidence>
<dbReference type="EMBL" id="CADCWE010000273">
    <property type="protein sequence ID" value="CAA9567164.1"/>
    <property type="molecule type" value="Genomic_DNA"/>
</dbReference>
<sequence length="990" mass="102605">MNEVFGLPMSGIMATLIALLSLCLLSVAWVAWRRPVIFKLGVRNIPRRRAQTALIVVGLMLSTLIISTALGVGDTLDYSATSDTYRQLGRVDAVVVQSRSPEADLYAALDDTFGADALAVVERATAGIPEVDGLLPILDARVPVRHDSAGQGEPTAILTGIDPARLDAFGGLRGTDGNAVDLAAFAVNEVAISEEAAKELDAAAGDTVTAFFANKPLPLTVAAVVEDSTLAGHRETAVGLVMPLAQMQALTGQPDTVSMIAVSGAGGVRDAADGSESAVAALRSALAGQNLGVDPIKADMVEQAEGIAALFTGLFLVLGLFSIAAGVLLIVLIFTMLAAERRSEMGMARAVGTQRKQLIQQFVAEGSGYALLSGLVGAALGVGAAFGIAAGLRALFGDFLAIEPHVEPRSLVVAYCLGVVITFLAVVGSSWKISRLNVVAAVRDIPDVATGHRRKRTLVWGALLLGLGGLLAIQGAGAGVAFPFYAGMSLLPFGIALPLRFFGVASRPVFSAAGLYLLALWMLPQNAMNALVGELDGEIEMFFLSGIFMVVGATMVILQNTDLLLAGVSRLGGLFKGSLPAVRTAVAYPGAARGRTGLTIAMFSLIVFSLVMVATMNHNYTALYLGDEATAGWDVRADASNANPLADFRGDLAAQGVAAGEIAAVGVVASPGLFGSEVRLAGAPDWKNVDLRGMDPAFLDGSEFAFLSRAVGYADDAAVVAALRADPTLAVIDASALDGGGGFEEGSDDRFVLSGVGWDDETFAPRRVELARADGGISAVTIVGVIDEKVGALAGLFTARDTVAAVAPDPALISYYVRLADPDRADAVAQEIEAALLQNGVEGVSLRGEVEDQQRQSSGFLYLVQGFMGLGLLVGVAAVGVIAFRSVVERRQQIGVLRAIGYRRGLVSLSFLIETAFIVGMGVLSGTILGVVLARNLFTADDAADGAGFSVPWPVIATILVATVAIALVMTWVPSRQAARIAPAEALRYE</sequence>
<feature type="transmembrane region" description="Helical" evidence="7">
    <location>
        <begin position="539"/>
        <end position="558"/>
    </location>
</feature>
<protein>
    <submittedName>
        <fullName evidence="9">ABC transporter, fused permease protein</fullName>
    </submittedName>
</protein>
<keyword evidence="2" id="KW-1003">Cell membrane</keyword>
<evidence type="ECO:0000256" key="2">
    <source>
        <dbReference type="ARBA" id="ARBA00022475"/>
    </source>
</evidence>
<feature type="domain" description="ABC3 transporter permease C-terminal" evidence="8">
    <location>
        <begin position="317"/>
        <end position="437"/>
    </location>
</feature>
<feature type="transmembrane region" description="Helical" evidence="7">
    <location>
        <begin position="53"/>
        <end position="72"/>
    </location>
</feature>